<name>A0AAE0NEI7_9PEZI</name>
<dbReference type="SUPFAM" id="SSF47459">
    <property type="entry name" value="HLH, helix-loop-helix DNA-binding domain"/>
    <property type="match status" value="1"/>
</dbReference>
<dbReference type="Gene3D" id="4.10.280.10">
    <property type="entry name" value="Helix-loop-helix DNA-binding domain"/>
    <property type="match status" value="1"/>
</dbReference>
<dbReference type="GO" id="GO:0046983">
    <property type="term" value="F:protein dimerization activity"/>
    <property type="evidence" value="ECO:0007669"/>
    <property type="project" value="InterPro"/>
</dbReference>
<feature type="region of interest" description="Disordered" evidence="2">
    <location>
        <begin position="137"/>
        <end position="156"/>
    </location>
</feature>
<dbReference type="Proteomes" id="UP001287356">
    <property type="component" value="Unassembled WGS sequence"/>
</dbReference>
<evidence type="ECO:0000256" key="2">
    <source>
        <dbReference type="SAM" id="MobiDB-lite"/>
    </source>
</evidence>
<dbReference type="AlphaFoldDB" id="A0AAE0NEI7"/>
<feature type="domain" description="BHLH" evidence="3">
    <location>
        <begin position="105"/>
        <end position="176"/>
    </location>
</feature>
<dbReference type="PANTHER" id="PTHR47336:SF2">
    <property type="entry name" value="TRANSCRIPTION FACTOR HMS1-RELATED"/>
    <property type="match status" value="1"/>
</dbReference>
<dbReference type="Pfam" id="PF00010">
    <property type="entry name" value="HLH"/>
    <property type="match status" value="1"/>
</dbReference>
<feature type="compositionally biased region" description="Basic and acidic residues" evidence="2">
    <location>
        <begin position="94"/>
        <end position="115"/>
    </location>
</feature>
<feature type="region of interest" description="Disordered" evidence="2">
    <location>
        <begin position="1"/>
        <end position="115"/>
    </location>
</feature>
<dbReference type="InterPro" id="IPR052099">
    <property type="entry name" value="Regulatory_TF_Diverse"/>
</dbReference>
<dbReference type="InterPro" id="IPR011598">
    <property type="entry name" value="bHLH_dom"/>
</dbReference>
<organism evidence="4 5">
    <name type="scientific">Lasiosphaeria ovina</name>
    <dbReference type="NCBI Taxonomy" id="92902"/>
    <lineage>
        <taxon>Eukaryota</taxon>
        <taxon>Fungi</taxon>
        <taxon>Dikarya</taxon>
        <taxon>Ascomycota</taxon>
        <taxon>Pezizomycotina</taxon>
        <taxon>Sordariomycetes</taxon>
        <taxon>Sordariomycetidae</taxon>
        <taxon>Sordariales</taxon>
        <taxon>Lasiosphaeriaceae</taxon>
        <taxon>Lasiosphaeria</taxon>
    </lineage>
</organism>
<keyword evidence="1" id="KW-0175">Coiled coil</keyword>
<evidence type="ECO:0000313" key="4">
    <source>
        <dbReference type="EMBL" id="KAK3380038.1"/>
    </source>
</evidence>
<reference evidence="4" key="1">
    <citation type="journal article" date="2023" name="Mol. Phylogenet. Evol.">
        <title>Genome-scale phylogeny and comparative genomics of the fungal order Sordariales.</title>
        <authorList>
            <person name="Hensen N."/>
            <person name="Bonometti L."/>
            <person name="Westerberg I."/>
            <person name="Brannstrom I.O."/>
            <person name="Guillou S."/>
            <person name="Cros-Aarteil S."/>
            <person name="Calhoun S."/>
            <person name="Haridas S."/>
            <person name="Kuo A."/>
            <person name="Mondo S."/>
            <person name="Pangilinan J."/>
            <person name="Riley R."/>
            <person name="LaButti K."/>
            <person name="Andreopoulos B."/>
            <person name="Lipzen A."/>
            <person name="Chen C."/>
            <person name="Yan M."/>
            <person name="Daum C."/>
            <person name="Ng V."/>
            <person name="Clum A."/>
            <person name="Steindorff A."/>
            <person name="Ohm R.A."/>
            <person name="Martin F."/>
            <person name="Silar P."/>
            <person name="Natvig D.O."/>
            <person name="Lalanne C."/>
            <person name="Gautier V."/>
            <person name="Ament-Velasquez S.L."/>
            <person name="Kruys A."/>
            <person name="Hutchinson M.I."/>
            <person name="Powell A.J."/>
            <person name="Barry K."/>
            <person name="Miller A.N."/>
            <person name="Grigoriev I.V."/>
            <person name="Debuchy R."/>
            <person name="Gladieux P."/>
            <person name="Hiltunen Thoren M."/>
            <person name="Johannesson H."/>
        </authorList>
    </citation>
    <scope>NUCLEOTIDE SEQUENCE</scope>
    <source>
        <strain evidence="4">CBS 958.72</strain>
    </source>
</reference>
<evidence type="ECO:0000259" key="3">
    <source>
        <dbReference type="PROSITE" id="PS50888"/>
    </source>
</evidence>
<comment type="caution">
    <text evidence="4">The sequence shown here is derived from an EMBL/GenBank/DDBJ whole genome shotgun (WGS) entry which is preliminary data.</text>
</comment>
<proteinExistence type="predicted"/>
<reference evidence="4" key="2">
    <citation type="submission" date="2023-06" db="EMBL/GenBank/DDBJ databases">
        <authorList>
            <consortium name="Lawrence Berkeley National Laboratory"/>
            <person name="Haridas S."/>
            <person name="Hensen N."/>
            <person name="Bonometti L."/>
            <person name="Westerberg I."/>
            <person name="Brannstrom I.O."/>
            <person name="Guillou S."/>
            <person name="Cros-Aarteil S."/>
            <person name="Calhoun S."/>
            <person name="Kuo A."/>
            <person name="Mondo S."/>
            <person name="Pangilinan J."/>
            <person name="Riley R."/>
            <person name="Labutti K."/>
            <person name="Andreopoulos B."/>
            <person name="Lipzen A."/>
            <person name="Chen C."/>
            <person name="Yanf M."/>
            <person name="Daum C."/>
            <person name="Ng V."/>
            <person name="Clum A."/>
            <person name="Steindorff A."/>
            <person name="Ohm R."/>
            <person name="Martin F."/>
            <person name="Silar P."/>
            <person name="Natvig D."/>
            <person name="Lalanne C."/>
            <person name="Gautier V."/>
            <person name="Ament-Velasquez S.L."/>
            <person name="Kruys A."/>
            <person name="Hutchinson M.I."/>
            <person name="Powell A.J."/>
            <person name="Barry K."/>
            <person name="Miller A.N."/>
            <person name="Grigoriev I.V."/>
            <person name="Debuchy R."/>
            <person name="Gladieux P."/>
            <person name="Thoren M.H."/>
            <person name="Johannesson H."/>
        </authorList>
    </citation>
    <scope>NUCLEOTIDE SEQUENCE</scope>
    <source>
        <strain evidence="4">CBS 958.72</strain>
    </source>
</reference>
<dbReference type="PROSITE" id="PS50888">
    <property type="entry name" value="BHLH"/>
    <property type="match status" value="1"/>
</dbReference>
<dbReference type="InterPro" id="IPR036638">
    <property type="entry name" value="HLH_DNA-bd_sf"/>
</dbReference>
<evidence type="ECO:0000313" key="5">
    <source>
        <dbReference type="Proteomes" id="UP001287356"/>
    </source>
</evidence>
<dbReference type="PANTHER" id="PTHR47336">
    <property type="entry name" value="TRANSCRIPTION FACTOR HMS1-RELATED"/>
    <property type="match status" value="1"/>
</dbReference>
<feature type="compositionally biased region" description="Gly residues" evidence="2">
    <location>
        <begin position="65"/>
        <end position="75"/>
    </location>
</feature>
<dbReference type="EMBL" id="JAULSN010000002">
    <property type="protein sequence ID" value="KAK3380038.1"/>
    <property type="molecule type" value="Genomic_DNA"/>
</dbReference>
<gene>
    <name evidence="4" type="ORF">B0T24DRAFT_613931</name>
</gene>
<accession>A0AAE0NEI7</accession>
<protein>
    <recommendedName>
        <fullName evidence="3">BHLH domain-containing protein</fullName>
    </recommendedName>
</protein>
<evidence type="ECO:0000256" key="1">
    <source>
        <dbReference type="SAM" id="Coils"/>
    </source>
</evidence>
<keyword evidence="5" id="KW-1185">Reference proteome</keyword>
<sequence>MGSPSSLSPMTGQYEFTALGDPYSAPGPANLGSHVSPASLQHQHQPALEFVSYADAGPSKPAIGTGSGSGSGSGSGPRAKAKLRRASSSSKNVQTRDAEPSNEQKTRKSHNFVEKQYRNRLNAQFEALLDALPDTVKSSQISPAAASGGDSDLDLGERRLSKGEVLDLSRRYIGTLERERDALDRERHDLAANMDRLRAAYMRMQGESSEAKPE</sequence>
<dbReference type="SMART" id="SM00353">
    <property type="entry name" value="HLH"/>
    <property type="match status" value="1"/>
</dbReference>
<feature type="coiled-coil region" evidence="1">
    <location>
        <begin position="173"/>
        <end position="200"/>
    </location>
</feature>
<feature type="compositionally biased region" description="Polar residues" evidence="2">
    <location>
        <begin position="1"/>
        <end position="11"/>
    </location>
</feature>